<evidence type="ECO:0000313" key="2">
    <source>
        <dbReference type="EMBL" id="KFD53796.1"/>
    </source>
</evidence>
<keyword evidence="1" id="KW-0812">Transmembrane</keyword>
<reference evidence="2 3" key="1">
    <citation type="journal article" date="2014" name="Nat. Genet.">
        <title>Genome and transcriptome of the porcine whipworm Trichuris suis.</title>
        <authorList>
            <person name="Jex A.R."/>
            <person name="Nejsum P."/>
            <person name="Schwarz E.M."/>
            <person name="Hu L."/>
            <person name="Young N.D."/>
            <person name="Hall R.S."/>
            <person name="Korhonen P.K."/>
            <person name="Liao S."/>
            <person name="Thamsborg S."/>
            <person name="Xia J."/>
            <person name="Xu P."/>
            <person name="Wang S."/>
            <person name="Scheerlinck J.P."/>
            <person name="Hofmann A."/>
            <person name="Sternberg P.W."/>
            <person name="Wang J."/>
            <person name="Gasser R.B."/>
        </authorList>
    </citation>
    <scope>NUCLEOTIDE SEQUENCE [LARGE SCALE GENOMIC DNA]</scope>
    <source>
        <strain evidence="2">DCEP-RM93M</strain>
    </source>
</reference>
<protein>
    <recommendedName>
        <fullName evidence="4">G-protein coupled receptors family 1 profile domain-containing protein</fullName>
    </recommendedName>
</protein>
<feature type="transmembrane region" description="Helical" evidence="1">
    <location>
        <begin position="222"/>
        <end position="246"/>
    </location>
</feature>
<proteinExistence type="predicted"/>
<feature type="transmembrane region" description="Helical" evidence="1">
    <location>
        <begin position="88"/>
        <end position="110"/>
    </location>
</feature>
<dbReference type="AlphaFoldDB" id="A0A085M9A0"/>
<sequence>RVSYSPIDNLIRAKRLEHVISQDSSIRQQDYMNSSLSTVLNETKNHSHISFFYPDQYFVFLSAGVAIVAASTMLLIIHCRLGQRADLILLRGFAVGVIIASLGSATSAVFRMEKLKNVLYPSNPFWCAVARVDSLLLLFGTSGIHFIILLLATERLVQFISSSLHRRLFSTSKVTLAVRLCYLLSGLIVVGYLLDAYLMWDKGFSDCEDITFFTSLPIQACMLTSAITSLSASMLLYLCAFALQYIKSAKRRNCLSQLRTEKEKSVFNATLVAFFVILCLKVLPWTSYVLSYCGILHDDILRASLVMDILFLPISCLMYLAGHPDLSVRVKSVLGKFVCQSCTIRNKTGTEVYAG</sequence>
<evidence type="ECO:0000313" key="3">
    <source>
        <dbReference type="Proteomes" id="UP000030764"/>
    </source>
</evidence>
<gene>
    <name evidence="2" type="ORF">M513_05302</name>
</gene>
<feature type="transmembrane region" description="Helical" evidence="1">
    <location>
        <begin position="57"/>
        <end position="76"/>
    </location>
</feature>
<keyword evidence="1" id="KW-0472">Membrane</keyword>
<feature type="transmembrane region" description="Helical" evidence="1">
    <location>
        <begin position="174"/>
        <end position="194"/>
    </location>
</feature>
<name>A0A085M9A0_9BILA</name>
<evidence type="ECO:0000256" key="1">
    <source>
        <dbReference type="SAM" id="Phobius"/>
    </source>
</evidence>
<feature type="non-terminal residue" evidence="2">
    <location>
        <position position="355"/>
    </location>
</feature>
<feature type="transmembrane region" description="Helical" evidence="1">
    <location>
        <begin position="130"/>
        <end position="153"/>
    </location>
</feature>
<dbReference type="EMBL" id="KL363213">
    <property type="protein sequence ID" value="KFD53796.1"/>
    <property type="molecule type" value="Genomic_DNA"/>
</dbReference>
<accession>A0A085M9A0</accession>
<keyword evidence="1" id="KW-1133">Transmembrane helix</keyword>
<evidence type="ECO:0008006" key="4">
    <source>
        <dbReference type="Google" id="ProtNLM"/>
    </source>
</evidence>
<keyword evidence="3" id="KW-1185">Reference proteome</keyword>
<organism evidence="2 3">
    <name type="scientific">Trichuris suis</name>
    <name type="common">pig whipworm</name>
    <dbReference type="NCBI Taxonomy" id="68888"/>
    <lineage>
        <taxon>Eukaryota</taxon>
        <taxon>Metazoa</taxon>
        <taxon>Ecdysozoa</taxon>
        <taxon>Nematoda</taxon>
        <taxon>Enoplea</taxon>
        <taxon>Dorylaimia</taxon>
        <taxon>Trichinellida</taxon>
        <taxon>Trichuridae</taxon>
        <taxon>Trichuris</taxon>
    </lineage>
</organism>
<feature type="non-terminal residue" evidence="2">
    <location>
        <position position="1"/>
    </location>
</feature>
<feature type="transmembrane region" description="Helical" evidence="1">
    <location>
        <begin position="300"/>
        <end position="321"/>
    </location>
</feature>
<feature type="transmembrane region" description="Helical" evidence="1">
    <location>
        <begin position="266"/>
        <end position="288"/>
    </location>
</feature>
<dbReference type="Proteomes" id="UP000030764">
    <property type="component" value="Unassembled WGS sequence"/>
</dbReference>